<dbReference type="InterPro" id="IPR017624">
    <property type="entry name" value="Catechol_2-3_dOase"/>
</dbReference>
<evidence type="ECO:0000256" key="11">
    <source>
        <dbReference type="ARBA" id="ARBA00023002"/>
    </source>
</evidence>
<dbReference type="Pfam" id="PF00903">
    <property type="entry name" value="Glyoxalase"/>
    <property type="match status" value="1"/>
</dbReference>
<evidence type="ECO:0000256" key="8">
    <source>
        <dbReference type="ARBA" id="ARBA00022737"/>
    </source>
</evidence>
<dbReference type="InterPro" id="IPR000486">
    <property type="entry name" value="Xdiol_ring_cleave_dOase_1/2"/>
</dbReference>
<evidence type="ECO:0000256" key="15">
    <source>
        <dbReference type="RuleBase" id="RU000683"/>
    </source>
</evidence>
<dbReference type="EC" id="1.13.11.2" evidence="5"/>
<dbReference type="Gene3D" id="3.10.180.10">
    <property type="entry name" value="2,3-Dihydroxybiphenyl 1,2-Dioxygenase, domain 1"/>
    <property type="match status" value="2"/>
</dbReference>
<dbReference type="InterPro" id="IPR037523">
    <property type="entry name" value="VOC_core"/>
</dbReference>
<keyword evidence="12 15" id="KW-0408">Iron</keyword>
<evidence type="ECO:0000256" key="5">
    <source>
        <dbReference type="ARBA" id="ARBA00013117"/>
    </source>
</evidence>
<dbReference type="PROSITE" id="PS00082">
    <property type="entry name" value="EXTRADIOL_DIOXYGENAS"/>
    <property type="match status" value="1"/>
</dbReference>
<evidence type="ECO:0000256" key="1">
    <source>
        <dbReference type="ARBA" id="ARBA00000163"/>
    </source>
</evidence>
<evidence type="ECO:0000256" key="10">
    <source>
        <dbReference type="ARBA" id="ARBA00022964"/>
    </source>
</evidence>
<dbReference type="AlphaFoldDB" id="A0A1A9KDU7"/>
<keyword evidence="7" id="KW-0479">Metal-binding</keyword>
<evidence type="ECO:0000256" key="7">
    <source>
        <dbReference type="ARBA" id="ARBA00022723"/>
    </source>
</evidence>
<sequence length="307" mass="34818">MRKGVLRPGHVQIRVMDMQQALKHYVELVGLIQTHQDAQGRVYLKGWTETERFSVVLVEAAEPGMDFTGFKVIDEPTLARLSRDLVAFGCQVEQIPAGELDFCGRRVRFLAPTGHWIELYAEKEYTGRWGVREVNPEAWPRGLRGMRAMSFDHCQLHGGDLLQTRELFCDVLGFHLTEQIVNEEGRSVADWLSLSIKAHDIAFVDDGNVGAFHHAAFLLDTWEALLRAGDLLSMTDTSLDVGPTRHGITHGQSMYFFDPSGNRNEVFAGGDFHYPDQKPVTWLEKDLGKAIFYHSRVLNERFLTVMT</sequence>
<dbReference type="Pfam" id="PF22247">
    <property type="entry name" value="Diox-like_N"/>
    <property type="match status" value="1"/>
</dbReference>
<dbReference type="SUPFAM" id="SSF54593">
    <property type="entry name" value="Glyoxalase/Bleomycin resistance protein/Dihydroxybiphenyl dioxygenase"/>
    <property type="match status" value="1"/>
</dbReference>
<proteinExistence type="inferred from homology"/>
<evidence type="ECO:0000256" key="4">
    <source>
        <dbReference type="ARBA" id="ARBA00011881"/>
    </source>
</evidence>
<organism evidence="17 18">
    <name type="scientific">Pseudomonas citronellolis</name>
    <dbReference type="NCBI Taxonomy" id="53408"/>
    <lineage>
        <taxon>Bacteria</taxon>
        <taxon>Pseudomonadati</taxon>
        <taxon>Pseudomonadota</taxon>
        <taxon>Gammaproteobacteria</taxon>
        <taxon>Pseudomonadales</taxon>
        <taxon>Pseudomonadaceae</taxon>
        <taxon>Pseudomonas</taxon>
    </lineage>
</organism>
<comment type="catalytic activity">
    <reaction evidence="1">
        <text>catechol + O2 = (2Z,4E)-2-hydroxy-6-oxohexa-2,4-dienoate + H(+)</text>
        <dbReference type="Rhea" id="RHEA:17337"/>
        <dbReference type="ChEBI" id="CHEBI:15378"/>
        <dbReference type="ChEBI" id="CHEBI:15379"/>
        <dbReference type="ChEBI" id="CHEBI:18135"/>
        <dbReference type="ChEBI" id="CHEBI:71198"/>
        <dbReference type="EC" id="1.13.11.2"/>
    </reaction>
</comment>
<evidence type="ECO:0000256" key="13">
    <source>
        <dbReference type="ARBA" id="ARBA00030369"/>
    </source>
</evidence>
<dbReference type="NCBIfam" id="TIGR03211">
    <property type="entry name" value="catechol_2_3"/>
    <property type="match status" value="1"/>
</dbReference>
<evidence type="ECO:0000256" key="12">
    <source>
        <dbReference type="ARBA" id="ARBA00023004"/>
    </source>
</evidence>
<dbReference type="PROSITE" id="PS51819">
    <property type="entry name" value="VOC"/>
    <property type="match status" value="2"/>
</dbReference>
<feature type="domain" description="VOC" evidence="16">
    <location>
        <begin position="7"/>
        <end position="122"/>
    </location>
</feature>
<feature type="domain" description="VOC" evidence="16">
    <location>
        <begin position="150"/>
        <end position="269"/>
    </location>
</feature>
<evidence type="ECO:0000256" key="14">
    <source>
        <dbReference type="ARBA" id="ARBA00031146"/>
    </source>
</evidence>
<keyword evidence="10 15" id="KW-0223">Dioxygenase</keyword>
<evidence type="ECO:0000313" key="17">
    <source>
        <dbReference type="EMBL" id="ANI15695.1"/>
    </source>
</evidence>
<reference evidence="17 18" key="1">
    <citation type="submission" date="2016-05" db="EMBL/GenBank/DDBJ databases">
        <title>Genome Sequence of Pseudomonas citronellolis Strain SJTE-3, an Estrogens and Persistent Organic Pollutants degradation strain.</title>
        <authorList>
            <person name="Liang R."/>
        </authorList>
    </citation>
    <scope>NUCLEOTIDE SEQUENCE [LARGE SCALE GENOMIC DNA]</scope>
    <source>
        <strain evidence="17 18">SJTE-3</strain>
    </source>
</reference>
<dbReference type="InterPro" id="IPR029068">
    <property type="entry name" value="Glyas_Bleomycin-R_OHBP_Dase"/>
</dbReference>
<dbReference type="RefSeq" id="WP_064583411.1">
    <property type="nucleotide sequence ID" value="NZ_CP015878.1"/>
</dbReference>
<gene>
    <name evidence="17" type="ORF">A9C11_17680</name>
</gene>
<dbReference type="InterPro" id="IPR054560">
    <property type="entry name" value="XylE-like_N"/>
</dbReference>
<evidence type="ECO:0000256" key="3">
    <source>
        <dbReference type="ARBA" id="ARBA00008784"/>
    </source>
</evidence>
<comment type="cofactor">
    <cofactor evidence="2 15">
        <name>Fe(2+)</name>
        <dbReference type="ChEBI" id="CHEBI:29033"/>
    </cofactor>
</comment>
<evidence type="ECO:0000259" key="16">
    <source>
        <dbReference type="PROSITE" id="PS51819"/>
    </source>
</evidence>
<comment type="similarity">
    <text evidence="3 15">Belongs to the extradiol ring-cleavage dioxygenase family.</text>
</comment>
<keyword evidence="9 15" id="KW-0058">Aromatic hydrocarbons catabolism</keyword>
<accession>A0A1A9KDU7</accession>
<keyword evidence="11 15" id="KW-0560">Oxidoreductase</keyword>
<dbReference type="InterPro" id="IPR004360">
    <property type="entry name" value="Glyas_Fos-R_dOase_dom"/>
</dbReference>
<dbReference type="EMBL" id="CP015878">
    <property type="protein sequence ID" value="ANI15695.1"/>
    <property type="molecule type" value="Genomic_DNA"/>
</dbReference>
<protein>
    <recommendedName>
        <fullName evidence="6">Metapyrocatechase</fullName>
        <ecNumber evidence="5">1.13.11.2</ecNumber>
    </recommendedName>
    <alternativeName>
        <fullName evidence="14">CatO2ase</fullName>
    </alternativeName>
    <alternativeName>
        <fullName evidence="13">Catechol 2,3-dioxygenase</fullName>
    </alternativeName>
</protein>
<dbReference type="Proteomes" id="UP000077748">
    <property type="component" value="Chromosome"/>
</dbReference>
<evidence type="ECO:0000256" key="2">
    <source>
        <dbReference type="ARBA" id="ARBA00001954"/>
    </source>
</evidence>
<keyword evidence="8" id="KW-0677">Repeat</keyword>
<evidence type="ECO:0000313" key="18">
    <source>
        <dbReference type="Proteomes" id="UP000077748"/>
    </source>
</evidence>
<name>A0A1A9KDU7_9PSED</name>
<evidence type="ECO:0000256" key="6">
    <source>
        <dbReference type="ARBA" id="ARBA00022190"/>
    </source>
</evidence>
<dbReference type="GO" id="GO:0008198">
    <property type="term" value="F:ferrous iron binding"/>
    <property type="evidence" value="ECO:0007669"/>
    <property type="project" value="InterPro"/>
</dbReference>
<dbReference type="GO" id="GO:0018577">
    <property type="term" value="F:catechol 2,3-dioxygenase activity"/>
    <property type="evidence" value="ECO:0007669"/>
    <property type="project" value="UniProtKB-EC"/>
</dbReference>
<comment type="subunit">
    <text evidence="4">Homotetramer.</text>
</comment>
<evidence type="ECO:0000256" key="9">
    <source>
        <dbReference type="ARBA" id="ARBA00022797"/>
    </source>
</evidence>